<dbReference type="AlphaFoldDB" id="A0A4R8Q009"/>
<dbReference type="PANTHER" id="PTHR43765:SF2">
    <property type="entry name" value="2-DEHYDROPANTOATE 2-REDUCTASE"/>
    <property type="match status" value="1"/>
</dbReference>
<comment type="caution">
    <text evidence="4">The sequence shown here is derived from an EMBL/GenBank/DDBJ whole genome shotgun (WGS) entry which is preliminary data.</text>
</comment>
<evidence type="ECO:0000256" key="2">
    <source>
        <dbReference type="ARBA" id="ARBA00023002"/>
    </source>
</evidence>
<dbReference type="SUPFAM" id="SSF48179">
    <property type="entry name" value="6-phosphogluconate dehydrogenase C-terminal domain-like"/>
    <property type="match status" value="1"/>
</dbReference>
<name>A0A4R8Q009_9PEZI</name>
<keyword evidence="2" id="KW-0560">Oxidoreductase</keyword>
<dbReference type="GO" id="GO:0008677">
    <property type="term" value="F:2-dehydropantoate 2-reductase activity"/>
    <property type="evidence" value="ECO:0007669"/>
    <property type="project" value="TreeGrafter"/>
</dbReference>
<evidence type="ECO:0000313" key="4">
    <source>
        <dbReference type="EMBL" id="TDZ31571.1"/>
    </source>
</evidence>
<gene>
    <name evidence="4" type="ORF">C8035_v001512</name>
</gene>
<feature type="domain" description="Ketopantoate reductase C-terminal" evidence="3">
    <location>
        <begin position="284"/>
        <end position="416"/>
    </location>
</feature>
<dbReference type="InterPro" id="IPR013328">
    <property type="entry name" value="6PGD_dom2"/>
</dbReference>
<sequence length="436" mass="48482">MPMQGIAPGSVAPDEMAATVPGAATLGLPAETKQQFSRILGLQPERNQGELYAIFKADRLSRFYVPAVMTGHDSPPPPSARTVHVLGRDEKSKFVAHALHGIYDSVQPIDMSANNKYLRVTGRLGNKEHQGSWIEHNKGLEEAADATPDEGHISNLVVGGRPSEAVKLLKKVKHRVDERTAICLIQDGLGLAERVNTEIFTNARRRPSIVLGHMKHKLAYNRKADSVQVMKPDYATALTAVRPYVPDTAEDAEPLTDTWLRTQGMLQKFAAADLLRARGVQLENWMKLKIPSLMFSAVVDPICVMLDASYQDLIRNATAQRLMDQLLAEIAEVVGRMHETKRAPGLERMIAGEKMRKDIYYKLRGKGDAPSKMVLQIERGHLTDIDYLNGYFVARGASYGLDMPANTMVMNMVKSKHKAKLMGLRSWIPLEETSRR</sequence>
<dbReference type="PANTHER" id="PTHR43765">
    <property type="entry name" value="2-DEHYDROPANTOATE 2-REDUCTASE-RELATED"/>
    <property type="match status" value="1"/>
</dbReference>
<dbReference type="GO" id="GO:0050661">
    <property type="term" value="F:NADP binding"/>
    <property type="evidence" value="ECO:0007669"/>
    <property type="project" value="TreeGrafter"/>
</dbReference>
<dbReference type="Proteomes" id="UP000295083">
    <property type="component" value="Unassembled WGS sequence"/>
</dbReference>
<evidence type="ECO:0000256" key="1">
    <source>
        <dbReference type="ARBA" id="ARBA00022857"/>
    </source>
</evidence>
<evidence type="ECO:0000313" key="5">
    <source>
        <dbReference type="Proteomes" id="UP000295083"/>
    </source>
</evidence>
<dbReference type="InterPro" id="IPR050838">
    <property type="entry name" value="Ketopantoate_reductase"/>
</dbReference>
<organism evidence="4 5">
    <name type="scientific">Colletotrichum spinosum</name>
    <dbReference type="NCBI Taxonomy" id="1347390"/>
    <lineage>
        <taxon>Eukaryota</taxon>
        <taxon>Fungi</taxon>
        <taxon>Dikarya</taxon>
        <taxon>Ascomycota</taxon>
        <taxon>Pezizomycotina</taxon>
        <taxon>Sordariomycetes</taxon>
        <taxon>Hypocreomycetidae</taxon>
        <taxon>Glomerellales</taxon>
        <taxon>Glomerellaceae</taxon>
        <taxon>Colletotrichum</taxon>
        <taxon>Colletotrichum orbiculare species complex</taxon>
    </lineage>
</organism>
<dbReference type="InterPro" id="IPR013752">
    <property type="entry name" value="KPA_reductase"/>
</dbReference>
<keyword evidence="1" id="KW-0521">NADP</keyword>
<proteinExistence type="predicted"/>
<protein>
    <submittedName>
        <fullName evidence="4">Putative 2-dehydropantoate 2-reductase</fullName>
    </submittedName>
</protein>
<dbReference type="GO" id="GO:0005739">
    <property type="term" value="C:mitochondrion"/>
    <property type="evidence" value="ECO:0007669"/>
    <property type="project" value="TreeGrafter"/>
</dbReference>
<accession>A0A4R8Q009</accession>
<dbReference type="InterPro" id="IPR008927">
    <property type="entry name" value="6-PGluconate_DH-like_C_sf"/>
</dbReference>
<evidence type="ECO:0000259" key="3">
    <source>
        <dbReference type="Pfam" id="PF08546"/>
    </source>
</evidence>
<reference evidence="4 5" key="1">
    <citation type="submission" date="2018-11" db="EMBL/GenBank/DDBJ databases">
        <title>Genome sequence and assembly of Colletotrichum spinosum.</title>
        <authorList>
            <person name="Gan P."/>
            <person name="Shirasu K."/>
        </authorList>
    </citation>
    <scope>NUCLEOTIDE SEQUENCE [LARGE SCALE GENOMIC DNA]</scope>
    <source>
        <strain evidence="4 5">CBS 515.97</strain>
    </source>
</reference>
<dbReference type="EMBL" id="QAPG01000100">
    <property type="protein sequence ID" value="TDZ31571.1"/>
    <property type="molecule type" value="Genomic_DNA"/>
</dbReference>
<keyword evidence="5" id="KW-1185">Reference proteome</keyword>
<dbReference type="Pfam" id="PF08546">
    <property type="entry name" value="ApbA_C"/>
    <property type="match status" value="1"/>
</dbReference>
<dbReference type="Gene3D" id="1.10.1040.10">
    <property type="entry name" value="N-(1-d-carboxylethyl)-l-norvaline Dehydrogenase, domain 2"/>
    <property type="match status" value="1"/>
</dbReference>